<sequence>MNVVYVSLLLLIVRRTFSAVSYNWTYTYDPSSTAWNPLKGFVPYYYWTGSQPTINFPHSMENQYFSMKSLMLGPNSFDFSSIDSVLNNTAKRNHHAIVRVYADYPGRSLNSSIPDFLWNGLTIYSGSSSRDSFPDYNNQTLIDAMVTLIQALGQRYDGDIRIGFWQIGFLGHWGEWHTYPNATYFASITHQNQIITAFTSSFTKTKLQLRYFAVTGSYNPINLNIGFHDDSFFQDTYGQSWMFYNTSVTVGANNQWRSQPIGGEVRPELMPCAFANNPTTACQSITGLKPLDWSTCVQLTHSTYQWLFYAFNTPGYSDLDYNRAVNGSIMQGYSFFVSQIAVNEITCSALSHVMRISVTMSNVGVAPFYYPLTMNVKAADSTNKSAAIYKSISVPISNQLDQISFVYSFDVTVQTYANIQFSIWLNSPYLVGNQTIVFAISGANTSGIIELPTIPIEPCGTQSVTAGCASYINSAQINGTLGTSNTIRSNTNDFHDPCSSSVSYNTGIALKKTV</sequence>
<dbReference type="Proteomes" id="UP000663828">
    <property type="component" value="Unassembled WGS sequence"/>
</dbReference>
<dbReference type="Gene3D" id="3.20.20.80">
    <property type="entry name" value="Glycosidases"/>
    <property type="match status" value="1"/>
</dbReference>
<evidence type="ECO:0000313" key="2">
    <source>
        <dbReference type="EMBL" id="CAF1264655.1"/>
    </source>
</evidence>
<feature type="signal peptide" evidence="1">
    <location>
        <begin position="1"/>
        <end position="18"/>
    </location>
</feature>
<reference evidence="3" key="1">
    <citation type="submission" date="2021-02" db="EMBL/GenBank/DDBJ databases">
        <authorList>
            <person name="Nowell W R."/>
        </authorList>
    </citation>
    <scope>NUCLEOTIDE SEQUENCE</scope>
</reference>
<keyword evidence="4" id="KW-1185">Reference proteome</keyword>
<dbReference type="AlphaFoldDB" id="A0A815SLJ7"/>
<dbReference type="Proteomes" id="UP000663852">
    <property type="component" value="Unassembled WGS sequence"/>
</dbReference>
<evidence type="ECO:0000313" key="4">
    <source>
        <dbReference type="Proteomes" id="UP000663828"/>
    </source>
</evidence>
<name>A0A815SLJ7_ADIRI</name>
<protein>
    <recommendedName>
        <fullName evidence="5">DUF4832 domain-containing protein</fullName>
    </recommendedName>
</protein>
<organism evidence="3 4">
    <name type="scientific">Adineta ricciae</name>
    <name type="common">Rotifer</name>
    <dbReference type="NCBI Taxonomy" id="249248"/>
    <lineage>
        <taxon>Eukaryota</taxon>
        <taxon>Metazoa</taxon>
        <taxon>Spiralia</taxon>
        <taxon>Gnathifera</taxon>
        <taxon>Rotifera</taxon>
        <taxon>Eurotatoria</taxon>
        <taxon>Bdelloidea</taxon>
        <taxon>Adinetida</taxon>
        <taxon>Adinetidae</taxon>
        <taxon>Adineta</taxon>
    </lineage>
</organism>
<evidence type="ECO:0000313" key="3">
    <source>
        <dbReference type="EMBL" id="CAF1492332.1"/>
    </source>
</evidence>
<accession>A0A815SLJ7</accession>
<dbReference type="EMBL" id="CAJNOJ010000188">
    <property type="protein sequence ID" value="CAF1264655.1"/>
    <property type="molecule type" value="Genomic_DNA"/>
</dbReference>
<comment type="caution">
    <text evidence="3">The sequence shown here is derived from an EMBL/GenBank/DDBJ whole genome shotgun (WGS) entry which is preliminary data.</text>
</comment>
<proteinExistence type="predicted"/>
<evidence type="ECO:0000256" key="1">
    <source>
        <dbReference type="SAM" id="SignalP"/>
    </source>
</evidence>
<evidence type="ECO:0008006" key="5">
    <source>
        <dbReference type="Google" id="ProtNLM"/>
    </source>
</evidence>
<dbReference type="EMBL" id="CAJNOR010004308">
    <property type="protein sequence ID" value="CAF1492332.1"/>
    <property type="molecule type" value="Genomic_DNA"/>
</dbReference>
<dbReference type="SUPFAM" id="SSF51445">
    <property type="entry name" value="(Trans)glycosidases"/>
    <property type="match status" value="1"/>
</dbReference>
<dbReference type="OrthoDB" id="10029590at2759"/>
<gene>
    <name evidence="2" type="ORF">EDS130_LOCUS28698</name>
    <name evidence="3" type="ORF">XAT740_LOCUS39158</name>
</gene>
<feature type="chain" id="PRO_5036228748" description="DUF4832 domain-containing protein" evidence="1">
    <location>
        <begin position="19"/>
        <end position="514"/>
    </location>
</feature>
<dbReference type="InterPro" id="IPR017853">
    <property type="entry name" value="GH"/>
</dbReference>
<keyword evidence="1" id="KW-0732">Signal</keyword>